<dbReference type="GO" id="GO:0016020">
    <property type="term" value="C:membrane"/>
    <property type="evidence" value="ECO:0007669"/>
    <property type="project" value="UniProtKB-SubCell"/>
</dbReference>
<comment type="subcellular location">
    <subcellularLocation>
        <location evidence="1">Membrane</location>
        <topology evidence="1">Multi-pass membrane protein</topology>
    </subcellularLocation>
</comment>
<evidence type="ECO:0000256" key="9">
    <source>
        <dbReference type="ARBA" id="ARBA00023139"/>
    </source>
</evidence>
<keyword evidence="10" id="KW-0449">Lipoprotein</keyword>
<dbReference type="Pfam" id="PF17090">
    <property type="entry name" value="Ytca"/>
    <property type="match status" value="1"/>
</dbReference>
<organism evidence="12 13">
    <name type="scientific">Morganella psychrotolerans</name>
    <dbReference type="NCBI Taxonomy" id="368603"/>
    <lineage>
        <taxon>Bacteria</taxon>
        <taxon>Pseudomonadati</taxon>
        <taxon>Pseudomonadota</taxon>
        <taxon>Gammaproteobacteria</taxon>
        <taxon>Enterobacterales</taxon>
        <taxon>Morganellaceae</taxon>
        <taxon>Morganella</taxon>
    </lineage>
</organism>
<dbReference type="Proteomes" id="UP000092377">
    <property type="component" value="Unassembled WGS sequence"/>
</dbReference>
<dbReference type="EMBL" id="LZEY01000034">
    <property type="protein sequence ID" value="OBU06420.1"/>
    <property type="molecule type" value="Genomic_DNA"/>
</dbReference>
<sequence>MPLMVIMVSGLAGCTGVGAPSFTLVGSFVPYWIFCVFLALILTVIIRVCFIRWGIDDVMPLRLVVYVCLMLTLTFLFSLFFL</sequence>
<keyword evidence="9" id="KW-0564">Palmitate</keyword>
<proteinExistence type="inferred from homology"/>
<keyword evidence="6" id="KW-0732">Signal</keyword>
<evidence type="ECO:0000256" key="11">
    <source>
        <dbReference type="SAM" id="Phobius"/>
    </source>
</evidence>
<name>A0A1B8HBJ3_9GAMM</name>
<accession>A0A1B8HBJ3</accession>
<evidence type="ECO:0000256" key="2">
    <source>
        <dbReference type="ARBA" id="ARBA00008208"/>
    </source>
</evidence>
<feature type="transmembrane region" description="Helical" evidence="11">
    <location>
        <begin position="28"/>
        <end position="51"/>
    </location>
</feature>
<comment type="similarity">
    <text evidence="2">Belongs to the YtcA family.</text>
</comment>
<evidence type="ECO:0000256" key="3">
    <source>
        <dbReference type="ARBA" id="ARBA00021237"/>
    </source>
</evidence>
<evidence type="ECO:0000313" key="13">
    <source>
        <dbReference type="Proteomes" id="UP000092377"/>
    </source>
</evidence>
<keyword evidence="8 11" id="KW-0472">Membrane</keyword>
<reference evidence="13" key="1">
    <citation type="submission" date="2016-06" db="EMBL/GenBank/DDBJ databases">
        <authorList>
            <person name="Butler K."/>
        </authorList>
    </citation>
    <scope>NUCLEOTIDE SEQUENCE [LARGE SCALE GENOMIC DNA]</scope>
    <source>
        <strain evidence="13">GCSL-Mp20</strain>
    </source>
</reference>
<evidence type="ECO:0000256" key="7">
    <source>
        <dbReference type="ARBA" id="ARBA00022989"/>
    </source>
</evidence>
<keyword evidence="5 11" id="KW-0812">Transmembrane</keyword>
<evidence type="ECO:0000256" key="5">
    <source>
        <dbReference type="ARBA" id="ARBA00022692"/>
    </source>
</evidence>
<evidence type="ECO:0000256" key="1">
    <source>
        <dbReference type="ARBA" id="ARBA00004141"/>
    </source>
</evidence>
<evidence type="ECO:0000313" key="12">
    <source>
        <dbReference type="EMBL" id="OBU06420.1"/>
    </source>
</evidence>
<evidence type="ECO:0000256" key="10">
    <source>
        <dbReference type="ARBA" id="ARBA00023288"/>
    </source>
</evidence>
<dbReference type="AlphaFoldDB" id="A0A1B8HBJ3"/>
<evidence type="ECO:0000256" key="6">
    <source>
        <dbReference type="ARBA" id="ARBA00022729"/>
    </source>
</evidence>
<keyword evidence="7 11" id="KW-1133">Transmembrane helix</keyword>
<keyword evidence="13" id="KW-1185">Reference proteome</keyword>
<gene>
    <name evidence="12" type="ORF">AYY18_07675</name>
</gene>
<evidence type="ECO:0000256" key="4">
    <source>
        <dbReference type="ARBA" id="ARBA00022475"/>
    </source>
</evidence>
<evidence type="ECO:0000256" key="8">
    <source>
        <dbReference type="ARBA" id="ARBA00023136"/>
    </source>
</evidence>
<keyword evidence="4" id="KW-1003">Cell membrane</keyword>
<comment type="caution">
    <text evidence="12">The sequence shown here is derived from an EMBL/GenBank/DDBJ whole genome shotgun (WGS) entry which is preliminary data.</text>
</comment>
<dbReference type="InterPro" id="IPR031381">
    <property type="entry name" value="YtcA"/>
</dbReference>
<feature type="transmembrane region" description="Helical" evidence="11">
    <location>
        <begin position="63"/>
        <end position="81"/>
    </location>
</feature>
<protein>
    <recommendedName>
        <fullName evidence="3">Uncharacterized protein YtcA</fullName>
    </recommendedName>
</protein>